<dbReference type="Gene3D" id="2.30.30.490">
    <property type="match status" value="1"/>
</dbReference>
<dbReference type="Proteomes" id="UP000244855">
    <property type="component" value="Unassembled WGS sequence"/>
</dbReference>
<dbReference type="OrthoDB" id="10259622at2759"/>
<dbReference type="Gene3D" id="3.30.40.10">
    <property type="entry name" value="Zinc/RING finger domain, C3HC4 (zinc finger)"/>
    <property type="match status" value="1"/>
</dbReference>
<feature type="region of interest" description="Disordered" evidence="1">
    <location>
        <begin position="1"/>
        <end position="26"/>
    </location>
</feature>
<dbReference type="PROSITE" id="PS51038">
    <property type="entry name" value="BAH"/>
    <property type="match status" value="1"/>
</dbReference>
<dbReference type="EMBL" id="KZ805301">
    <property type="protein sequence ID" value="PVI08146.1"/>
    <property type="molecule type" value="Genomic_DNA"/>
</dbReference>
<feature type="domain" description="BAH" evidence="2">
    <location>
        <begin position="110"/>
        <end position="232"/>
    </location>
</feature>
<dbReference type="InterPro" id="IPR043151">
    <property type="entry name" value="BAH_sf"/>
</dbReference>
<reference evidence="3 4" key="1">
    <citation type="journal article" date="2018" name="Sci. Rep.">
        <title>Comparative genomics provides insights into the lifestyle and reveals functional heterogeneity of dark septate endophytic fungi.</title>
        <authorList>
            <person name="Knapp D.G."/>
            <person name="Nemeth J.B."/>
            <person name="Barry K."/>
            <person name="Hainaut M."/>
            <person name="Henrissat B."/>
            <person name="Johnson J."/>
            <person name="Kuo A."/>
            <person name="Lim J.H.P."/>
            <person name="Lipzen A."/>
            <person name="Nolan M."/>
            <person name="Ohm R.A."/>
            <person name="Tamas L."/>
            <person name="Grigoriev I.V."/>
            <person name="Spatafora J.W."/>
            <person name="Nagy L.G."/>
            <person name="Kovacs G.M."/>
        </authorList>
    </citation>
    <scope>NUCLEOTIDE SEQUENCE [LARGE SCALE GENOMIC DNA]</scope>
    <source>
        <strain evidence="3 4">DSE2036</strain>
    </source>
</reference>
<feature type="compositionally biased region" description="Polar residues" evidence="1">
    <location>
        <begin position="358"/>
        <end position="373"/>
    </location>
</feature>
<dbReference type="Pfam" id="PF01426">
    <property type="entry name" value="BAH"/>
    <property type="match status" value="1"/>
</dbReference>
<organism evidence="3 4">
    <name type="scientific">Periconia macrospinosa</name>
    <dbReference type="NCBI Taxonomy" id="97972"/>
    <lineage>
        <taxon>Eukaryota</taxon>
        <taxon>Fungi</taxon>
        <taxon>Dikarya</taxon>
        <taxon>Ascomycota</taxon>
        <taxon>Pezizomycotina</taxon>
        <taxon>Dothideomycetes</taxon>
        <taxon>Pleosporomycetidae</taxon>
        <taxon>Pleosporales</taxon>
        <taxon>Massarineae</taxon>
        <taxon>Periconiaceae</taxon>
        <taxon>Periconia</taxon>
    </lineage>
</organism>
<name>A0A2V1ECU1_9PLEO</name>
<protein>
    <recommendedName>
        <fullName evidence="2">BAH domain-containing protein</fullName>
    </recommendedName>
</protein>
<evidence type="ECO:0000259" key="2">
    <source>
        <dbReference type="PROSITE" id="PS51038"/>
    </source>
</evidence>
<evidence type="ECO:0000256" key="1">
    <source>
        <dbReference type="SAM" id="MobiDB-lite"/>
    </source>
</evidence>
<dbReference type="AlphaFoldDB" id="A0A2V1ECU1"/>
<feature type="region of interest" description="Disordered" evidence="1">
    <location>
        <begin position="351"/>
        <end position="432"/>
    </location>
</feature>
<evidence type="ECO:0000313" key="3">
    <source>
        <dbReference type="EMBL" id="PVI08146.1"/>
    </source>
</evidence>
<feature type="compositionally biased region" description="Low complexity" evidence="1">
    <location>
        <begin position="412"/>
        <end position="423"/>
    </location>
</feature>
<dbReference type="InterPro" id="IPR001025">
    <property type="entry name" value="BAH_dom"/>
</dbReference>
<proteinExistence type="predicted"/>
<dbReference type="STRING" id="97972.A0A2V1ECU1"/>
<sequence length="450" mass="49252">MAQKKSSAASATPDASKGAKRKREIDWDTISEDNGFGGFQLEAVKQTKKQKTNLPSPTKDYSRMPMDAVIAQANPFDATDLSDTFYKIVPKSHWEDAQFKRYAKFTVENDTYHVGDTVFIAADPNQNSPHAPIPTWAAKVLEIRGANANNVYLRVYWMYRPEDLEVGRQPYHGRNELIASNDMAILHARTVDGPAEVKAWKEDPTHEEVLDSETLFWRQTVDVTKNPPQLSELPKHCIDKAPWNPDEPLIQCASCQQWLHASCIEKAAVEKAYKSHNLAHPGEKARGKKGAKKTMVKPPSAFEAHVVVGLDGRTHMSLTDKRAGPTQNTTTEETVHCLFCGAAVDDASTRPADAAQGEASTTGIHVNSSLLTPTTPPNKDDEESEDGVQTDGIAESSPALVNDTQESGIPPTATQQTAAAVEASPPPSPFIQSALRKNVLSIKNLLTNKP</sequence>
<dbReference type="GO" id="GO:0003682">
    <property type="term" value="F:chromatin binding"/>
    <property type="evidence" value="ECO:0007669"/>
    <property type="project" value="InterPro"/>
</dbReference>
<dbReference type="InterPro" id="IPR011011">
    <property type="entry name" value="Znf_FYVE_PHD"/>
</dbReference>
<dbReference type="SMART" id="SM00439">
    <property type="entry name" value="BAH"/>
    <property type="match status" value="1"/>
</dbReference>
<dbReference type="SUPFAM" id="SSF57903">
    <property type="entry name" value="FYVE/PHD zinc finger"/>
    <property type="match status" value="1"/>
</dbReference>
<accession>A0A2V1ECU1</accession>
<gene>
    <name evidence="3" type="ORF">DM02DRAFT_154280</name>
</gene>
<evidence type="ECO:0000313" key="4">
    <source>
        <dbReference type="Proteomes" id="UP000244855"/>
    </source>
</evidence>
<dbReference type="PANTHER" id="PTHR46364">
    <property type="entry name" value="OS08G0421900 PROTEIN"/>
    <property type="match status" value="1"/>
</dbReference>
<dbReference type="CDD" id="cd04370">
    <property type="entry name" value="BAH"/>
    <property type="match status" value="1"/>
</dbReference>
<feature type="compositionally biased region" description="Polar residues" evidence="1">
    <location>
        <begin position="1"/>
        <end position="10"/>
    </location>
</feature>
<dbReference type="InterPro" id="IPR013083">
    <property type="entry name" value="Znf_RING/FYVE/PHD"/>
</dbReference>
<keyword evidence="4" id="KW-1185">Reference proteome</keyword>